<name>A0A0K9YSX8_9BACL</name>
<evidence type="ECO:0000313" key="10">
    <source>
        <dbReference type="Proteomes" id="UP000036834"/>
    </source>
</evidence>
<dbReference type="PANTHER" id="PTHR23426">
    <property type="entry name" value="FERREDOXIN/ADRENODOXIN"/>
    <property type="match status" value="1"/>
</dbReference>
<dbReference type="Proteomes" id="UP000036834">
    <property type="component" value="Unassembled WGS sequence"/>
</dbReference>
<sequence length="140" mass="15415">MRKQLTVGSLLPSRPALQTANPVPAFKEPVPQTQTAFTRSTAPVRPEKTEHKHVQIKQKGQSFTVQYAPCQTLLAAALKQGQNLAYKCQQGSCGKCSVQVLEGDFLLDAPKSQEQATLDKKLASGYRLACQSIFRSTRRI</sequence>
<evidence type="ECO:0000313" key="9">
    <source>
        <dbReference type="EMBL" id="KNB71752.1"/>
    </source>
</evidence>
<keyword evidence="3" id="KW-0479">Metal-binding</keyword>
<dbReference type="SUPFAM" id="SSF54292">
    <property type="entry name" value="2Fe-2S ferredoxin-like"/>
    <property type="match status" value="1"/>
</dbReference>
<evidence type="ECO:0000256" key="1">
    <source>
        <dbReference type="ARBA" id="ARBA00010914"/>
    </source>
</evidence>
<dbReference type="PROSITE" id="PS51085">
    <property type="entry name" value="2FE2S_FER_2"/>
    <property type="match status" value="1"/>
</dbReference>
<reference evidence="10" key="1">
    <citation type="submission" date="2015-07" db="EMBL/GenBank/DDBJ databases">
        <title>Genome sequencing project for genomic taxonomy and phylogenomics of Bacillus-like bacteria.</title>
        <authorList>
            <person name="Liu B."/>
            <person name="Wang J."/>
            <person name="Zhu Y."/>
            <person name="Liu G."/>
            <person name="Chen Q."/>
            <person name="Chen Z."/>
            <person name="Lan J."/>
            <person name="Che J."/>
            <person name="Ge C."/>
            <person name="Shi H."/>
            <person name="Pan Z."/>
            <person name="Liu X."/>
        </authorList>
    </citation>
    <scope>NUCLEOTIDE SEQUENCE [LARGE SCALE GENOMIC DNA]</scope>
    <source>
        <strain evidence="10">DSM 9887</strain>
    </source>
</reference>
<dbReference type="InterPro" id="IPR001055">
    <property type="entry name" value="Adrenodoxin-like"/>
</dbReference>
<feature type="region of interest" description="Disordered" evidence="7">
    <location>
        <begin position="36"/>
        <end position="55"/>
    </location>
</feature>
<evidence type="ECO:0000256" key="2">
    <source>
        <dbReference type="ARBA" id="ARBA00022714"/>
    </source>
</evidence>
<dbReference type="RefSeq" id="WP_049740795.1">
    <property type="nucleotide sequence ID" value="NZ_BJON01000004.1"/>
</dbReference>
<keyword evidence="5" id="KW-0411">Iron-sulfur</keyword>
<feature type="domain" description="2Fe-2S ferredoxin-type" evidence="8">
    <location>
        <begin position="52"/>
        <end position="140"/>
    </location>
</feature>
<protein>
    <submittedName>
        <fullName evidence="9">Ferredoxin</fullName>
    </submittedName>
</protein>
<comment type="similarity">
    <text evidence="1">Belongs to the adrenodoxin/putidaredoxin family.</text>
</comment>
<evidence type="ECO:0000256" key="4">
    <source>
        <dbReference type="ARBA" id="ARBA00023004"/>
    </source>
</evidence>
<dbReference type="OrthoDB" id="9807864at2"/>
<evidence type="ECO:0000256" key="3">
    <source>
        <dbReference type="ARBA" id="ARBA00022723"/>
    </source>
</evidence>
<dbReference type="GO" id="GO:0046872">
    <property type="term" value="F:metal ion binding"/>
    <property type="evidence" value="ECO:0007669"/>
    <property type="project" value="UniProtKB-KW"/>
</dbReference>
<dbReference type="GO" id="GO:0009055">
    <property type="term" value="F:electron transfer activity"/>
    <property type="evidence" value="ECO:0007669"/>
    <property type="project" value="TreeGrafter"/>
</dbReference>
<accession>A0A0K9YSX8</accession>
<evidence type="ECO:0000256" key="6">
    <source>
        <dbReference type="ARBA" id="ARBA00034078"/>
    </source>
</evidence>
<dbReference type="InterPro" id="IPR012675">
    <property type="entry name" value="Beta-grasp_dom_sf"/>
</dbReference>
<dbReference type="EMBL" id="LGIQ01000009">
    <property type="protein sequence ID" value="KNB71752.1"/>
    <property type="molecule type" value="Genomic_DNA"/>
</dbReference>
<keyword evidence="2" id="KW-0001">2Fe-2S</keyword>
<dbReference type="InterPro" id="IPR001041">
    <property type="entry name" value="2Fe-2S_ferredoxin-type"/>
</dbReference>
<keyword evidence="4" id="KW-0408">Iron</keyword>
<evidence type="ECO:0000259" key="8">
    <source>
        <dbReference type="PROSITE" id="PS51085"/>
    </source>
</evidence>
<feature type="region of interest" description="Disordered" evidence="7">
    <location>
        <begin position="1"/>
        <end position="24"/>
    </location>
</feature>
<gene>
    <name evidence="9" type="ORF">ADS79_23660</name>
</gene>
<evidence type="ECO:0000256" key="5">
    <source>
        <dbReference type="ARBA" id="ARBA00023014"/>
    </source>
</evidence>
<comment type="cofactor">
    <cofactor evidence="6">
        <name>[2Fe-2S] cluster</name>
        <dbReference type="ChEBI" id="CHEBI:190135"/>
    </cofactor>
</comment>
<dbReference type="Pfam" id="PF00111">
    <property type="entry name" value="Fer2"/>
    <property type="match status" value="1"/>
</dbReference>
<dbReference type="PANTHER" id="PTHR23426:SF65">
    <property type="entry name" value="FERREDOXIN-2, MITOCHONDRIAL"/>
    <property type="match status" value="1"/>
</dbReference>
<dbReference type="STRING" id="54915.ADS79_23660"/>
<dbReference type="GO" id="GO:0140647">
    <property type="term" value="P:P450-containing electron transport chain"/>
    <property type="evidence" value="ECO:0007669"/>
    <property type="project" value="InterPro"/>
</dbReference>
<evidence type="ECO:0000256" key="7">
    <source>
        <dbReference type="SAM" id="MobiDB-lite"/>
    </source>
</evidence>
<dbReference type="Gene3D" id="3.10.20.30">
    <property type="match status" value="1"/>
</dbReference>
<comment type="caution">
    <text evidence="9">The sequence shown here is derived from an EMBL/GenBank/DDBJ whole genome shotgun (WGS) entry which is preliminary data.</text>
</comment>
<dbReference type="GO" id="GO:0051537">
    <property type="term" value="F:2 iron, 2 sulfur cluster binding"/>
    <property type="evidence" value="ECO:0007669"/>
    <property type="project" value="UniProtKB-KW"/>
</dbReference>
<dbReference type="InterPro" id="IPR036010">
    <property type="entry name" value="2Fe-2S_ferredoxin-like_sf"/>
</dbReference>
<organism evidence="9 10">
    <name type="scientific">Brevibacillus reuszeri</name>
    <dbReference type="NCBI Taxonomy" id="54915"/>
    <lineage>
        <taxon>Bacteria</taxon>
        <taxon>Bacillati</taxon>
        <taxon>Bacillota</taxon>
        <taxon>Bacilli</taxon>
        <taxon>Bacillales</taxon>
        <taxon>Paenibacillaceae</taxon>
        <taxon>Brevibacillus</taxon>
    </lineage>
</organism>
<proteinExistence type="inferred from homology"/>
<dbReference type="AlphaFoldDB" id="A0A0K9YSX8"/>
<dbReference type="PATRIC" id="fig|54915.3.peg.3870"/>
<dbReference type="CDD" id="cd00207">
    <property type="entry name" value="fer2"/>
    <property type="match status" value="1"/>
</dbReference>